<feature type="transmembrane region" description="Helical" evidence="7">
    <location>
        <begin position="345"/>
        <end position="364"/>
    </location>
</feature>
<feature type="transmembrane region" description="Helical" evidence="7">
    <location>
        <begin position="475"/>
        <end position="494"/>
    </location>
</feature>
<feature type="transmembrane region" description="Helical" evidence="7">
    <location>
        <begin position="443"/>
        <end position="469"/>
    </location>
</feature>
<protein>
    <recommendedName>
        <fullName evidence="7">Choline transporter-like protein</fullName>
    </recommendedName>
</protein>
<evidence type="ECO:0000256" key="5">
    <source>
        <dbReference type="ARBA" id="ARBA00023136"/>
    </source>
</evidence>
<dbReference type="Proteomes" id="UP001344447">
    <property type="component" value="Unassembled WGS sequence"/>
</dbReference>
<dbReference type="Pfam" id="PF04515">
    <property type="entry name" value="Choline_transpo"/>
    <property type="match status" value="1"/>
</dbReference>
<comment type="function">
    <text evidence="7">Choline transporter.</text>
</comment>
<evidence type="ECO:0000256" key="4">
    <source>
        <dbReference type="ARBA" id="ARBA00022989"/>
    </source>
</evidence>
<evidence type="ECO:0000256" key="3">
    <source>
        <dbReference type="ARBA" id="ARBA00022692"/>
    </source>
</evidence>
<feature type="transmembrane region" description="Helical" evidence="7">
    <location>
        <begin position="292"/>
        <end position="324"/>
    </location>
</feature>
<evidence type="ECO:0000256" key="6">
    <source>
        <dbReference type="ARBA" id="ARBA00023180"/>
    </source>
</evidence>
<comment type="subcellular location">
    <subcellularLocation>
        <location evidence="7">Cell membrane</location>
        <topology evidence="7">Multi-pass membrane protein</topology>
    </subcellularLocation>
    <subcellularLocation>
        <location evidence="1">Membrane</location>
        <topology evidence="1">Multi-pass membrane protein</topology>
    </subcellularLocation>
</comment>
<feature type="compositionally biased region" description="Low complexity" evidence="8">
    <location>
        <begin position="15"/>
        <end position="36"/>
    </location>
</feature>
<feature type="region of interest" description="Disordered" evidence="8">
    <location>
        <begin position="1"/>
        <end position="44"/>
    </location>
</feature>
<name>A0AAN7UCZ6_9MYCE</name>
<accession>A0AAN7UCZ6</accession>
<dbReference type="PANTHER" id="PTHR12385">
    <property type="entry name" value="CHOLINE TRANSPORTER-LIKE (SLC FAMILY 44)"/>
    <property type="match status" value="1"/>
</dbReference>
<keyword evidence="4 7" id="KW-1133">Transmembrane helix</keyword>
<evidence type="ECO:0000256" key="1">
    <source>
        <dbReference type="ARBA" id="ARBA00004141"/>
    </source>
</evidence>
<feature type="transmembrane region" description="Helical" evidence="7">
    <location>
        <begin position="186"/>
        <end position="205"/>
    </location>
</feature>
<proteinExistence type="inferred from homology"/>
<comment type="similarity">
    <text evidence="2 7">Belongs to the CTL (choline transporter-like) family.</text>
</comment>
<keyword evidence="10" id="KW-1185">Reference proteome</keyword>
<evidence type="ECO:0000313" key="9">
    <source>
        <dbReference type="EMBL" id="KAK5578988.1"/>
    </source>
</evidence>
<gene>
    <name evidence="9" type="ORF">RB653_008664</name>
</gene>
<dbReference type="PANTHER" id="PTHR12385:SF14">
    <property type="entry name" value="CHOLINE TRANSPORTER-LIKE 2"/>
    <property type="match status" value="1"/>
</dbReference>
<feature type="transmembrane region" description="Helical" evidence="7">
    <location>
        <begin position="152"/>
        <end position="174"/>
    </location>
</feature>
<feature type="transmembrane region" description="Helical" evidence="7">
    <location>
        <begin position="53"/>
        <end position="74"/>
    </location>
</feature>
<keyword evidence="5 7" id="KW-0472">Membrane</keyword>
<keyword evidence="6" id="KW-0325">Glycoprotein</keyword>
<dbReference type="AlphaFoldDB" id="A0AAN7UCZ6"/>
<evidence type="ECO:0000256" key="2">
    <source>
        <dbReference type="ARBA" id="ARBA00007168"/>
    </source>
</evidence>
<evidence type="ECO:0000256" key="8">
    <source>
        <dbReference type="SAM" id="MobiDB-lite"/>
    </source>
</evidence>
<comment type="caution">
    <text evidence="9">The sequence shown here is derived from an EMBL/GenBank/DDBJ whole genome shotgun (WGS) entry which is preliminary data.</text>
</comment>
<feature type="transmembrane region" description="Helical" evidence="7">
    <location>
        <begin position="127"/>
        <end position="145"/>
    </location>
</feature>
<dbReference type="EMBL" id="JAVFKY010000003">
    <property type="protein sequence ID" value="KAK5578988.1"/>
    <property type="molecule type" value="Genomic_DNA"/>
</dbReference>
<feature type="transmembrane region" description="Helical" evidence="7">
    <location>
        <begin position="226"/>
        <end position="247"/>
    </location>
</feature>
<dbReference type="InterPro" id="IPR007603">
    <property type="entry name" value="Choline_transptr-like"/>
</dbReference>
<evidence type="ECO:0000256" key="7">
    <source>
        <dbReference type="RuleBase" id="RU368066"/>
    </source>
</evidence>
<feature type="transmembrane region" description="Helical" evidence="7">
    <location>
        <begin position="384"/>
        <end position="405"/>
    </location>
</feature>
<reference evidence="9 10" key="1">
    <citation type="submission" date="2023-11" db="EMBL/GenBank/DDBJ databases">
        <title>Dfirmibasis_genome.</title>
        <authorList>
            <person name="Edelbroek B."/>
            <person name="Kjellin J."/>
            <person name="Jerlstrom-Hultqvist J."/>
            <person name="Soderbom F."/>
        </authorList>
    </citation>
    <scope>NUCLEOTIDE SEQUENCE [LARGE SCALE GENOMIC DNA]</scope>
    <source>
        <strain evidence="9 10">TNS-C-14</strain>
    </source>
</reference>
<sequence>MWAPEEDYKQPLLTNSRVGGSGNSNNNSSGRSGSSSPSTRLQPEHSSRKCNDILFALLFLLVIGGMAAISGIAYTKGDPSRLVPNAPNIPSIPGLNTNTTSSENAIEQYFVSHLENLVAELKRDKDILIYSVLLAIVLGAAWIQLLKSFTRFFIYFTLCVGVALVATLGVLFMALGHKEGSESTMIVGGCIIICTLGLVVVIVYLRKSIDLTCAMFTETCRGVQRSPSVFIIASLVVLFFIGFIAYWTSSFIYLFSIPGSTVNPLNDHTSSEANSTNSEQEQSAFNTKIRNLMYFMIFGFFWASSFISAVFQHCVAGVVSNWYFSRDPTGKSLVGQENAYRSLGRALTTSFGSLAFGSLLIAFIEFMEFMLQVCKNSNATNKLVVMVVSCLQCILGCIESIVRWINKFGYIYVAMHGHSFCTSTKECFDLISRNMFNAVIMDFIGGLVLMLGKILGAAASALFTTALLYGMGKSLNPITIALSAIFAFCIFNLFTHIVGIGTDTIFVCYLEDLETNKDGNLYISPDLHELLQDKCNECKEKEQKNQSKV</sequence>
<organism evidence="9 10">
    <name type="scientific">Dictyostelium firmibasis</name>
    <dbReference type="NCBI Taxonomy" id="79012"/>
    <lineage>
        <taxon>Eukaryota</taxon>
        <taxon>Amoebozoa</taxon>
        <taxon>Evosea</taxon>
        <taxon>Eumycetozoa</taxon>
        <taxon>Dictyostelia</taxon>
        <taxon>Dictyosteliales</taxon>
        <taxon>Dictyosteliaceae</taxon>
        <taxon>Dictyostelium</taxon>
    </lineage>
</organism>
<evidence type="ECO:0000313" key="10">
    <source>
        <dbReference type="Proteomes" id="UP001344447"/>
    </source>
</evidence>
<dbReference type="GO" id="GO:0005886">
    <property type="term" value="C:plasma membrane"/>
    <property type="evidence" value="ECO:0007669"/>
    <property type="project" value="UniProtKB-SubCell"/>
</dbReference>
<keyword evidence="3 7" id="KW-0812">Transmembrane</keyword>
<dbReference type="GO" id="GO:0022857">
    <property type="term" value="F:transmembrane transporter activity"/>
    <property type="evidence" value="ECO:0007669"/>
    <property type="project" value="UniProtKB-UniRule"/>
</dbReference>